<dbReference type="RefSeq" id="WP_154488240.1">
    <property type="nucleotide sequence ID" value="NZ_VULN01000009.1"/>
</dbReference>
<dbReference type="PIRSF" id="PIRSF020481">
    <property type="entry name" value="BAP"/>
    <property type="match status" value="1"/>
</dbReference>
<dbReference type="Proteomes" id="UP000441455">
    <property type="component" value="Unassembled WGS sequence"/>
</dbReference>
<comment type="caution">
    <text evidence="3">The sequence shown here is derived from an EMBL/GenBank/DDBJ whole genome shotgun (WGS) entry which is preliminary data.</text>
</comment>
<sequence length="373" mass="39994">MNLNNLPTVTFADYDEETVKNMVLNTYQEITGRTLAEGDPVRLFLLSIAAVLIQQRYLIDQAGKMNLLAYSKGDYLDHLGALLDVTRIPATAAETTLQYTLSAVQQDATVIPAGTRVTGTKKSVFFATEKPLVIPAGELTGTVDAQCTATGTAGEGLAVGYLTEQVDPLPYVAKVTNITETSGGSDKETDDSYRERIREAPEKFSNAGSYGAYRFWAKSASADIMTVGVSSPTPGTVQLIPLLTGGQIPGENLRKRVLEICSAEKVRPLTDTVTCIEPTVTNYDIVATYKISTDDAAAVTTIQKAVDQAVTDYITWQRSALGRDVDPSKLYQLMVDAGATKVQITKPVLTVLDDSQLAVNSTKTVTFGGLADG</sequence>
<evidence type="ECO:0000313" key="3">
    <source>
        <dbReference type="EMBL" id="MSS82374.1"/>
    </source>
</evidence>
<dbReference type="InterPro" id="IPR006949">
    <property type="entry name" value="Barrel_Baseplate_J-like"/>
</dbReference>
<feature type="domain" description="Baseplate J-like central" evidence="2">
    <location>
        <begin position="205"/>
        <end position="275"/>
    </location>
</feature>
<dbReference type="InterPro" id="IPR014507">
    <property type="entry name" value="Baseplate_assembly_J_pred"/>
</dbReference>
<reference evidence="3 4" key="1">
    <citation type="submission" date="2019-08" db="EMBL/GenBank/DDBJ databases">
        <title>In-depth cultivation of the pig gut microbiome towards novel bacterial diversity and tailored functional studies.</title>
        <authorList>
            <person name="Wylensek D."/>
            <person name="Hitch T.C.A."/>
            <person name="Clavel T."/>
        </authorList>
    </citation>
    <scope>NUCLEOTIDE SEQUENCE [LARGE SCALE GENOMIC DNA]</scope>
    <source>
        <strain evidence="3 4">WCA-389-WT-5B</strain>
    </source>
</reference>
<feature type="domain" description="Baseplate protein J-like barrel" evidence="1">
    <location>
        <begin position="105"/>
        <end position="184"/>
    </location>
</feature>
<dbReference type="OrthoDB" id="9793802at2"/>
<dbReference type="InterPro" id="IPR058531">
    <property type="entry name" value="Baseplate_J_M"/>
</dbReference>
<dbReference type="Pfam" id="PF04865">
    <property type="entry name" value="Baseplate_J"/>
    <property type="match status" value="1"/>
</dbReference>
<dbReference type="EMBL" id="VULN01000009">
    <property type="protein sequence ID" value="MSS82374.1"/>
    <property type="molecule type" value="Genomic_DNA"/>
</dbReference>
<organism evidence="3 4">
    <name type="scientific">Acidaminococcus fermentans</name>
    <dbReference type="NCBI Taxonomy" id="905"/>
    <lineage>
        <taxon>Bacteria</taxon>
        <taxon>Bacillati</taxon>
        <taxon>Bacillota</taxon>
        <taxon>Negativicutes</taxon>
        <taxon>Acidaminococcales</taxon>
        <taxon>Acidaminococcaceae</taxon>
        <taxon>Acidaminococcus</taxon>
    </lineage>
</organism>
<evidence type="ECO:0000259" key="2">
    <source>
        <dbReference type="Pfam" id="PF26078"/>
    </source>
</evidence>
<dbReference type="Pfam" id="PF26078">
    <property type="entry name" value="Baseplate_J_M"/>
    <property type="match status" value="1"/>
</dbReference>
<evidence type="ECO:0000259" key="1">
    <source>
        <dbReference type="Pfam" id="PF04865"/>
    </source>
</evidence>
<dbReference type="InterPro" id="IPR052726">
    <property type="entry name" value="Phage_Baseplate_Hub"/>
</dbReference>
<proteinExistence type="predicted"/>
<evidence type="ECO:0000313" key="4">
    <source>
        <dbReference type="Proteomes" id="UP000441455"/>
    </source>
</evidence>
<dbReference type="AlphaFoldDB" id="A0A6N7VKZ8"/>
<protein>
    <submittedName>
        <fullName evidence="3">Baseplate J/gp47 family protein</fullName>
    </submittedName>
</protein>
<gene>
    <name evidence="3" type="ORF">FX155_07180</name>
</gene>
<accession>A0A6N7VKZ8</accession>
<dbReference type="PANTHER" id="PTHR35862:SF1">
    <property type="entry name" value="FELS-2 PROPHAGE PROTEIN"/>
    <property type="match status" value="1"/>
</dbReference>
<name>A0A6N7VKZ8_ACIFE</name>
<dbReference type="PANTHER" id="PTHR35862">
    <property type="entry name" value="FELS-2 PROPHAGE PROTEIN"/>
    <property type="match status" value="1"/>
</dbReference>